<gene>
    <name evidence="3" type="ORF">ENR47_05350</name>
</gene>
<evidence type="ECO:0000313" key="3">
    <source>
        <dbReference type="EMBL" id="HGW93694.1"/>
    </source>
</evidence>
<feature type="transmembrane region" description="Helical" evidence="1">
    <location>
        <begin position="25"/>
        <end position="43"/>
    </location>
</feature>
<keyword evidence="1" id="KW-0472">Membrane</keyword>
<feature type="transmembrane region" description="Helical" evidence="1">
    <location>
        <begin position="63"/>
        <end position="83"/>
    </location>
</feature>
<name>A0A832M2U4_9CYAN</name>
<evidence type="ECO:0000256" key="1">
    <source>
        <dbReference type="SAM" id="Phobius"/>
    </source>
</evidence>
<proteinExistence type="predicted"/>
<reference evidence="3" key="1">
    <citation type="journal article" date="2020" name="mSystems">
        <title>Genome- and Community-Level Interaction Insights into Carbon Utilization and Element Cycling Functions of Hydrothermarchaeota in Hydrothermal Sediment.</title>
        <authorList>
            <person name="Zhou Z."/>
            <person name="Liu Y."/>
            <person name="Xu W."/>
            <person name="Pan J."/>
            <person name="Luo Z.H."/>
            <person name="Li M."/>
        </authorList>
    </citation>
    <scope>NUCLEOTIDE SEQUENCE [LARGE SCALE GENOMIC DNA]</scope>
    <source>
        <strain evidence="3">SpSt-402</strain>
    </source>
</reference>
<accession>A0A832M2U4</accession>
<keyword evidence="1" id="KW-1133">Transmembrane helix</keyword>
<comment type="caution">
    <text evidence="3">The sequence shown here is derived from an EMBL/GenBank/DDBJ whole genome shotgun (WGS) entry which is preliminary data.</text>
</comment>
<dbReference type="InterPro" id="IPR025698">
    <property type="entry name" value="2TM_dom"/>
</dbReference>
<organism evidence="3">
    <name type="scientific">Oscillatoriales cyanobacterium SpSt-402</name>
    <dbReference type="NCBI Taxonomy" id="2282168"/>
    <lineage>
        <taxon>Bacteria</taxon>
        <taxon>Bacillati</taxon>
        <taxon>Cyanobacteriota</taxon>
        <taxon>Cyanophyceae</taxon>
        <taxon>Oscillatoriophycideae</taxon>
        <taxon>Oscillatoriales</taxon>
    </lineage>
</organism>
<sequence length="106" mass="11507">MPPRWSRKPDRADPAFRRLDDRMTFATHVALFAATNSGLWFFRVLGEKTSEAGLPGGLSVTPWITAIWAAVLFAHAVFIFAIAKYPETTATSPPKAGTGFGPNASK</sequence>
<keyword evidence="1" id="KW-0812">Transmembrane</keyword>
<dbReference type="AlphaFoldDB" id="A0A832M2U4"/>
<protein>
    <recommendedName>
        <fullName evidence="2">2TM domain-containing protein</fullName>
    </recommendedName>
</protein>
<feature type="domain" description="2TM" evidence="2">
    <location>
        <begin position="17"/>
        <end position="85"/>
    </location>
</feature>
<dbReference type="EMBL" id="DSRD01000349">
    <property type="protein sequence ID" value="HGW93694.1"/>
    <property type="molecule type" value="Genomic_DNA"/>
</dbReference>
<dbReference type="Pfam" id="PF13239">
    <property type="entry name" value="2TM"/>
    <property type="match status" value="1"/>
</dbReference>
<evidence type="ECO:0000259" key="2">
    <source>
        <dbReference type="Pfam" id="PF13239"/>
    </source>
</evidence>